<evidence type="ECO:0000313" key="2">
    <source>
        <dbReference type="EMBL" id="KAF2442010.1"/>
    </source>
</evidence>
<dbReference type="OrthoDB" id="3790550at2759"/>
<feature type="compositionally biased region" description="Basic and acidic residues" evidence="1">
    <location>
        <begin position="48"/>
        <end position="57"/>
    </location>
</feature>
<keyword evidence="3" id="KW-1185">Reference proteome</keyword>
<organism evidence="2 3">
    <name type="scientific">Karstenula rhodostoma CBS 690.94</name>
    <dbReference type="NCBI Taxonomy" id="1392251"/>
    <lineage>
        <taxon>Eukaryota</taxon>
        <taxon>Fungi</taxon>
        <taxon>Dikarya</taxon>
        <taxon>Ascomycota</taxon>
        <taxon>Pezizomycotina</taxon>
        <taxon>Dothideomycetes</taxon>
        <taxon>Pleosporomycetidae</taxon>
        <taxon>Pleosporales</taxon>
        <taxon>Massarineae</taxon>
        <taxon>Didymosphaeriaceae</taxon>
        <taxon>Karstenula</taxon>
    </lineage>
</organism>
<gene>
    <name evidence="2" type="ORF">P171DRAFT_59729</name>
</gene>
<protein>
    <submittedName>
        <fullName evidence="2">Uncharacterized protein</fullName>
    </submittedName>
</protein>
<sequence length="485" mass="53256">MATPSHFASVFKSVREAQARRHSATVSQDEIAPDDYPTFTRPLSPQLDESKRYTHDPPKRKRTNPWSFQRNPNAPESGDDCDRPLSRRLSRKASNVFHKFTPQTTHGNASTAPAQEFPGAPEEHAAKRLHVTAEQPERRSSLQKLKDYILDKVRKDSATSTKPLLPAHPLDEDDHAMGLWQCSPPKHSQSLYTADPDIIYMTGALPANDPSRNSQEHSENISLDPSVNPILTESRRRKASTAAASIDSADVPFSQGVAVNITGYSPPPTPKNRPSYHYPKISISNSSTCHNYPRRPRAGPSSSGKYINIAVAGSSARHVVAPWEEIEQASPSTSTSTSTSTIGVLPSLSSVESASHVSLPTFALPSTPTNASTIALHTPSRPQSPTQGTQSMDVRTPESCDSSRNSPSPAAKFLDVPRIDTRPSTAADSVAEQELRLRRLGSLRSEASVLEGMEGMEGFEFVERAVGWMGEEEEERGRGWRKRRW</sequence>
<name>A0A9P4U9B1_9PLEO</name>
<evidence type="ECO:0000256" key="1">
    <source>
        <dbReference type="SAM" id="MobiDB-lite"/>
    </source>
</evidence>
<accession>A0A9P4U9B1</accession>
<feature type="region of interest" description="Disordered" evidence="1">
    <location>
        <begin position="366"/>
        <end position="427"/>
    </location>
</feature>
<reference evidence="2" key="1">
    <citation type="journal article" date="2020" name="Stud. Mycol.">
        <title>101 Dothideomycetes genomes: a test case for predicting lifestyles and emergence of pathogens.</title>
        <authorList>
            <person name="Haridas S."/>
            <person name="Albert R."/>
            <person name="Binder M."/>
            <person name="Bloem J."/>
            <person name="Labutti K."/>
            <person name="Salamov A."/>
            <person name="Andreopoulos B."/>
            <person name="Baker S."/>
            <person name="Barry K."/>
            <person name="Bills G."/>
            <person name="Bluhm B."/>
            <person name="Cannon C."/>
            <person name="Castanera R."/>
            <person name="Culley D."/>
            <person name="Daum C."/>
            <person name="Ezra D."/>
            <person name="Gonzalez J."/>
            <person name="Henrissat B."/>
            <person name="Kuo A."/>
            <person name="Liang C."/>
            <person name="Lipzen A."/>
            <person name="Lutzoni F."/>
            <person name="Magnuson J."/>
            <person name="Mondo S."/>
            <person name="Nolan M."/>
            <person name="Ohm R."/>
            <person name="Pangilinan J."/>
            <person name="Park H.-J."/>
            <person name="Ramirez L."/>
            <person name="Alfaro M."/>
            <person name="Sun H."/>
            <person name="Tritt A."/>
            <person name="Yoshinaga Y."/>
            <person name="Zwiers L.-H."/>
            <person name="Turgeon B."/>
            <person name="Goodwin S."/>
            <person name="Spatafora J."/>
            <person name="Crous P."/>
            <person name="Grigoriev I."/>
        </authorList>
    </citation>
    <scope>NUCLEOTIDE SEQUENCE</scope>
    <source>
        <strain evidence="2">CBS 690.94</strain>
    </source>
</reference>
<feature type="region of interest" description="Disordered" evidence="1">
    <location>
        <begin position="207"/>
        <end position="227"/>
    </location>
</feature>
<proteinExistence type="predicted"/>
<dbReference type="AlphaFoldDB" id="A0A9P4U9B1"/>
<feature type="compositionally biased region" description="Polar residues" evidence="1">
    <location>
        <begin position="366"/>
        <end position="408"/>
    </location>
</feature>
<evidence type="ECO:0000313" key="3">
    <source>
        <dbReference type="Proteomes" id="UP000799764"/>
    </source>
</evidence>
<feature type="compositionally biased region" description="Polar residues" evidence="1">
    <location>
        <begin position="64"/>
        <end position="74"/>
    </location>
</feature>
<feature type="region of interest" description="Disordered" evidence="1">
    <location>
        <begin position="16"/>
        <end position="117"/>
    </location>
</feature>
<feature type="compositionally biased region" description="Polar residues" evidence="1">
    <location>
        <begin position="101"/>
        <end position="113"/>
    </location>
</feature>
<dbReference type="EMBL" id="MU001504">
    <property type="protein sequence ID" value="KAF2442010.1"/>
    <property type="molecule type" value="Genomic_DNA"/>
</dbReference>
<dbReference type="Proteomes" id="UP000799764">
    <property type="component" value="Unassembled WGS sequence"/>
</dbReference>
<comment type="caution">
    <text evidence="2">The sequence shown here is derived from an EMBL/GenBank/DDBJ whole genome shotgun (WGS) entry which is preliminary data.</text>
</comment>